<name>A0A6J4P1T5_9ACTN</name>
<keyword evidence="1" id="KW-0732">Signal</keyword>
<sequence length="54" mass="5531">MPATAIAFAGFASTVLAHNTAVGSGYTIDLTPDVARDRASGRPLVDVDAFAVPR</sequence>
<gene>
    <name evidence="2" type="ORF">AVDCRST_MAG03-1334</name>
</gene>
<feature type="signal peptide" evidence="1">
    <location>
        <begin position="1"/>
        <end position="17"/>
    </location>
</feature>
<evidence type="ECO:0000256" key="1">
    <source>
        <dbReference type="SAM" id="SignalP"/>
    </source>
</evidence>
<accession>A0A6J4P1T5</accession>
<reference evidence="2" key="1">
    <citation type="submission" date="2020-02" db="EMBL/GenBank/DDBJ databases">
        <authorList>
            <person name="Meier V. D."/>
        </authorList>
    </citation>
    <scope>NUCLEOTIDE SEQUENCE</scope>
    <source>
        <strain evidence="2">AVDCRST_MAG03</strain>
    </source>
</reference>
<proteinExistence type="predicted"/>
<protein>
    <submittedName>
        <fullName evidence="2">Uncharacterized protein</fullName>
    </submittedName>
</protein>
<dbReference type="EMBL" id="CADCUT010000074">
    <property type="protein sequence ID" value="CAA9402632.1"/>
    <property type="molecule type" value="Genomic_DNA"/>
</dbReference>
<organism evidence="2">
    <name type="scientific">uncultured Rubrobacteraceae bacterium</name>
    <dbReference type="NCBI Taxonomy" id="349277"/>
    <lineage>
        <taxon>Bacteria</taxon>
        <taxon>Bacillati</taxon>
        <taxon>Actinomycetota</taxon>
        <taxon>Rubrobacteria</taxon>
        <taxon>Rubrobacterales</taxon>
        <taxon>Rubrobacteraceae</taxon>
        <taxon>environmental samples</taxon>
    </lineage>
</organism>
<evidence type="ECO:0000313" key="2">
    <source>
        <dbReference type="EMBL" id="CAA9402632.1"/>
    </source>
</evidence>
<feature type="chain" id="PRO_5038491903" evidence="1">
    <location>
        <begin position="18"/>
        <end position="54"/>
    </location>
</feature>
<dbReference type="AlphaFoldDB" id="A0A6J4P1T5"/>